<reference evidence="10 11" key="1">
    <citation type="journal article" date="2016" name="Nat. Commun.">
        <title>Thousands of microbial genomes shed light on interconnected biogeochemical processes in an aquifer system.</title>
        <authorList>
            <person name="Anantharaman K."/>
            <person name="Brown C.T."/>
            <person name="Hug L.A."/>
            <person name="Sharon I."/>
            <person name="Castelle C.J."/>
            <person name="Probst A.J."/>
            <person name="Thomas B.C."/>
            <person name="Singh A."/>
            <person name="Wilkins M.J."/>
            <person name="Karaoz U."/>
            <person name="Brodie E.L."/>
            <person name="Williams K.H."/>
            <person name="Hubbard S.S."/>
            <person name="Banfield J.F."/>
        </authorList>
    </citation>
    <scope>NUCLEOTIDE SEQUENCE [LARGE SCALE GENOMIC DNA]</scope>
    <source>
        <strain evidence="11">RBG_16_55_9</strain>
    </source>
</reference>
<dbReference type="GO" id="GO:0009094">
    <property type="term" value="P:L-phenylalanine biosynthetic process"/>
    <property type="evidence" value="ECO:0007669"/>
    <property type="project" value="UniProtKB-UniPathway"/>
</dbReference>
<comment type="catalytic activity">
    <reaction evidence="7">
        <text>prephenate + H(+) = 3-phenylpyruvate + CO2 + H2O</text>
        <dbReference type="Rhea" id="RHEA:21648"/>
        <dbReference type="ChEBI" id="CHEBI:15377"/>
        <dbReference type="ChEBI" id="CHEBI:15378"/>
        <dbReference type="ChEBI" id="CHEBI:16526"/>
        <dbReference type="ChEBI" id="CHEBI:18005"/>
        <dbReference type="ChEBI" id="CHEBI:29934"/>
        <dbReference type="EC" id="4.2.1.51"/>
    </reaction>
</comment>
<dbReference type="SUPFAM" id="SSF53850">
    <property type="entry name" value="Periplasmic binding protein-like II"/>
    <property type="match status" value="1"/>
</dbReference>
<dbReference type="PANTHER" id="PTHR21022:SF19">
    <property type="entry name" value="PREPHENATE DEHYDRATASE-RELATED"/>
    <property type="match status" value="1"/>
</dbReference>
<sequence length="271" mass="30278">MKVAFQGERGAYSHEAILSHLGQDHEVIPSPTFKEVFECTASGKADCGFLPIENSLTGSIGEVYDLLSDYCLNITGEAFLQIQHALLGLPGSQLDQIEHIYSHPQALWQCEEFLVTLNAQRHVFYDTAGAAKWVAEQRESKNAAIAGRLAARLYRLTVLKENIATSKQNTTRFIIVSRNKSLSRPEGSCKTSLVIELKHEPGALHRALAPFAESGINLTTLQSRPLRTKNWHYRFYLDFEGYQDDMQVRKVLGELKGCVVNLRVLGSYPSP</sequence>
<evidence type="ECO:0000256" key="1">
    <source>
        <dbReference type="ARBA" id="ARBA00004741"/>
    </source>
</evidence>
<organism evidence="10 11">
    <name type="scientific">Fraserbacteria sp. (strain RBG_16_55_9)</name>
    <dbReference type="NCBI Taxonomy" id="1817864"/>
    <lineage>
        <taxon>Bacteria</taxon>
        <taxon>Candidatus Fraseribacteriota</taxon>
    </lineage>
</organism>
<dbReference type="Gene3D" id="3.30.70.260">
    <property type="match status" value="1"/>
</dbReference>
<evidence type="ECO:0000256" key="6">
    <source>
        <dbReference type="ARBA" id="ARBA00023239"/>
    </source>
</evidence>
<comment type="pathway">
    <text evidence="1">Amino-acid biosynthesis; L-phenylalanine biosynthesis; phenylpyruvate from prephenate: step 1/1.</text>
</comment>
<dbReference type="AlphaFoldDB" id="A0A1F5UVE3"/>
<dbReference type="UniPathway" id="UPA00121">
    <property type="reaction ID" value="UER00345"/>
</dbReference>
<evidence type="ECO:0000256" key="5">
    <source>
        <dbReference type="ARBA" id="ARBA00023222"/>
    </source>
</evidence>
<comment type="caution">
    <text evidence="10">The sequence shown here is derived from an EMBL/GenBank/DDBJ whole genome shotgun (WGS) entry which is preliminary data.</text>
</comment>
<gene>
    <name evidence="10" type="ORF">A2Z21_10040</name>
</gene>
<evidence type="ECO:0000259" key="9">
    <source>
        <dbReference type="PROSITE" id="PS51671"/>
    </source>
</evidence>
<evidence type="ECO:0000256" key="7">
    <source>
        <dbReference type="ARBA" id="ARBA00047848"/>
    </source>
</evidence>
<dbReference type="Pfam" id="PF00800">
    <property type="entry name" value="PDT"/>
    <property type="match status" value="1"/>
</dbReference>
<keyword evidence="4" id="KW-0057">Aromatic amino acid biosynthesis</keyword>
<dbReference type="PROSITE" id="PS51671">
    <property type="entry name" value="ACT"/>
    <property type="match status" value="1"/>
</dbReference>
<dbReference type="InterPro" id="IPR002912">
    <property type="entry name" value="ACT_dom"/>
</dbReference>
<evidence type="ECO:0000256" key="4">
    <source>
        <dbReference type="ARBA" id="ARBA00023141"/>
    </source>
</evidence>
<dbReference type="PANTHER" id="PTHR21022">
    <property type="entry name" value="PREPHENATE DEHYDRATASE P PROTEIN"/>
    <property type="match status" value="1"/>
</dbReference>
<dbReference type="EMBL" id="MFGX01000063">
    <property type="protein sequence ID" value="OGF55137.1"/>
    <property type="molecule type" value="Genomic_DNA"/>
</dbReference>
<keyword evidence="3" id="KW-0028">Amino-acid biosynthesis</keyword>
<dbReference type="NCBIfam" id="NF008865">
    <property type="entry name" value="PRK11898.1"/>
    <property type="match status" value="1"/>
</dbReference>
<dbReference type="Proteomes" id="UP000179157">
    <property type="component" value="Unassembled WGS sequence"/>
</dbReference>
<evidence type="ECO:0000259" key="8">
    <source>
        <dbReference type="PROSITE" id="PS51171"/>
    </source>
</evidence>
<proteinExistence type="predicted"/>
<dbReference type="GO" id="GO:0004664">
    <property type="term" value="F:prephenate dehydratase activity"/>
    <property type="evidence" value="ECO:0007669"/>
    <property type="project" value="UniProtKB-EC"/>
</dbReference>
<evidence type="ECO:0000313" key="11">
    <source>
        <dbReference type="Proteomes" id="UP000179157"/>
    </source>
</evidence>
<dbReference type="SUPFAM" id="SSF55021">
    <property type="entry name" value="ACT-like"/>
    <property type="match status" value="1"/>
</dbReference>
<dbReference type="CDD" id="cd13631">
    <property type="entry name" value="PBP2_Ct-PDT_like"/>
    <property type="match status" value="1"/>
</dbReference>
<dbReference type="Gene3D" id="3.40.190.10">
    <property type="entry name" value="Periplasmic binding protein-like II"/>
    <property type="match status" value="2"/>
</dbReference>
<dbReference type="Pfam" id="PF01842">
    <property type="entry name" value="ACT"/>
    <property type="match status" value="1"/>
</dbReference>
<keyword evidence="5" id="KW-0584">Phenylalanine biosynthesis</keyword>
<dbReference type="PROSITE" id="PS51171">
    <property type="entry name" value="PREPHENATE_DEHYDR_3"/>
    <property type="match status" value="1"/>
</dbReference>
<dbReference type="STRING" id="1817864.A2Z21_10040"/>
<dbReference type="FunFam" id="3.30.70.260:FF:000012">
    <property type="entry name" value="Prephenate dehydratase"/>
    <property type="match status" value="1"/>
</dbReference>
<name>A0A1F5UVE3_FRAXR</name>
<evidence type="ECO:0000313" key="10">
    <source>
        <dbReference type="EMBL" id="OGF55137.1"/>
    </source>
</evidence>
<feature type="domain" description="ACT" evidence="9">
    <location>
        <begin position="192"/>
        <end position="269"/>
    </location>
</feature>
<dbReference type="InterPro" id="IPR001086">
    <property type="entry name" value="Preph_deHydtase"/>
</dbReference>
<evidence type="ECO:0000256" key="3">
    <source>
        <dbReference type="ARBA" id="ARBA00022605"/>
    </source>
</evidence>
<accession>A0A1F5UVE3</accession>
<dbReference type="GO" id="GO:0005737">
    <property type="term" value="C:cytoplasm"/>
    <property type="evidence" value="ECO:0007669"/>
    <property type="project" value="TreeGrafter"/>
</dbReference>
<dbReference type="CDD" id="cd04905">
    <property type="entry name" value="ACT_CM-PDT"/>
    <property type="match status" value="1"/>
</dbReference>
<protein>
    <recommendedName>
        <fullName evidence="2">prephenate dehydratase</fullName>
        <ecNumber evidence="2">4.2.1.51</ecNumber>
    </recommendedName>
</protein>
<dbReference type="EC" id="4.2.1.51" evidence="2"/>
<evidence type="ECO:0000256" key="2">
    <source>
        <dbReference type="ARBA" id="ARBA00013147"/>
    </source>
</evidence>
<feature type="domain" description="Prephenate dehydratase" evidence="8">
    <location>
        <begin position="2"/>
        <end position="178"/>
    </location>
</feature>
<keyword evidence="6" id="KW-0456">Lyase</keyword>
<dbReference type="InterPro" id="IPR045865">
    <property type="entry name" value="ACT-like_dom_sf"/>
</dbReference>